<evidence type="ECO:0000313" key="1">
    <source>
        <dbReference type="EMBL" id="KAK7503546.1"/>
    </source>
</evidence>
<comment type="caution">
    <text evidence="1">The sequence shown here is derived from an EMBL/GenBank/DDBJ whole genome shotgun (WGS) entry which is preliminary data.</text>
</comment>
<gene>
    <name evidence="1" type="ORF">BaRGS_00005085</name>
</gene>
<sequence length="77" mass="8540">MKKVKTLCVCSQELQRSAYCLSPVPNWSGWSNNKWGSTEHCTRARHNWCKLSLTIIPSAGEGDSTGPDGLAALLWDF</sequence>
<evidence type="ECO:0000313" key="2">
    <source>
        <dbReference type="Proteomes" id="UP001519460"/>
    </source>
</evidence>
<dbReference type="EMBL" id="JACVVK020000019">
    <property type="protein sequence ID" value="KAK7503546.1"/>
    <property type="molecule type" value="Genomic_DNA"/>
</dbReference>
<name>A0ABD0LVN2_9CAEN</name>
<accession>A0ABD0LVN2</accession>
<proteinExistence type="predicted"/>
<protein>
    <submittedName>
        <fullName evidence="1">Uncharacterized protein</fullName>
    </submittedName>
</protein>
<keyword evidence="2" id="KW-1185">Reference proteome</keyword>
<reference evidence="1 2" key="1">
    <citation type="journal article" date="2023" name="Sci. Data">
        <title>Genome assembly of the Korean intertidal mud-creeper Batillaria attramentaria.</title>
        <authorList>
            <person name="Patra A.K."/>
            <person name="Ho P.T."/>
            <person name="Jun S."/>
            <person name="Lee S.J."/>
            <person name="Kim Y."/>
            <person name="Won Y.J."/>
        </authorList>
    </citation>
    <scope>NUCLEOTIDE SEQUENCE [LARGE SCALE GENOMIC DNA]</scope>
    <source>
        <strain evidence="1">Wonlab-2016</strain>
    </source>
</reference>
<dbReference type="AlphaFoldDB" id="A0ABD0LVN2"/>
<organism evidence="1 2">
    <name type="scientific">Batillaria attramentaria</name>
    <dbReference type="NCBI Taxonomy" id="370345"/>
    <lineage>
        <taxon>Eukaryota</taxon>
        <taxon>Metazoa</taxon>
        <taxon>Spiralia</taxon>
        <taxon>Lophotrochozoa</taxon>
        <taxon>Mollusca</taxon>
        <taxon>Gastropoda</taxon>
        <taxon>Caenogastropoda</taxon>
        <taxon>Sorbeoconcha</taxon>
        <taxon>Cerithioidea</taxon>
        <taxon>Batillariidae</taxon>
        <taxon>Batillaria</taxon>
    </lineage>
</organism>
<dbReference type="Proteomes" id="UP001519460">
    <property type="component" value="Unassembled WGS sequence"/>
</dbReference>